<dbReference type="InterPro" id="IPR050111">
    <property type="entry name" value="C-type_lectin/snaclec_domain"/>
</dbReference>
<evidence type="ECO:0000259" key="2">
    <source>
        <dbReference type="PROSITE" id="PS50041"/>
    </source>
</evidence>
<dbReference type="Gene3D" id="3.10.100.10">
    <property type="entry name" value="Mannose-Binding Protein A, subunit A"/>
    <property type="match status" value="1"/>
</dbReference>
<proteinExistence type="predicted"/>
<reference evidence="3" key="1">
    <citation type="submission" date="2022-03" db="EMBL/GenBank/DDBJ databases">
        <authorList>
            <person name="Martin C."/>
        </authorList>
    </citation>
    <scope>NUCLEOTIDE SEQUENCE</scope>
</reference>
<feature type="signal peptide" evidence="1">
    <location>
        <begin position="1"/>
        <end position="28"/>
    </location>
</feature>
<dbReference type="AlphaFoldDB" id="A0A8S4NCG1"/>
<feature type="chain" id="PRO_5035894667" description="C-type lectin domain-containing protein" evidence="1">
    <location>
        <begin position="29"/>
        <end position="183"/>
    </location>
</feature>
<keyword evidence="4" id="KW-1185">Reference proteome</keyword>
<comment type="caution">
    <text evidence="3">The sequence shown here is derived from an EMBL/GenBank/DDBJ whole genome shotgun (WGS) entry which is preliminary data.</text>
</comment>
<dbReference type="Proteomes" id="UP000749559">
    <property type="component" value="Unassembled WGS sequence"/>
</dbReference>
<dbReference type="InterPro" id="IPR001304">
    <property type="entry name" value="C-type_lectin-like"/>
</dbReference>
<dbReference type="OrthoDB" id="6369810at2759"/>
<dbReference type="SUPFAM" id="SSF56436">
    <property type="entry name" value="C-type lectin-like"/>
    <property type="match status" value="1"/>
</dbReference>
<sequence length="183" mass="20653">MMRAILHVAAWMIFAIVLLDIATTTTLAHCDYTHGSVCPMGFTFNENLESCYNFVISEKTTWYNALTFCNSMDANLVAIDSEEEYNFLRSEIQGRGIIGDGATTGNSFFIGGNFLNGGWQWAGGPSWKTKPILYAPWSTTWSSPEPNDVNAERCTVLYGGEQFKLHNWNCGFEFHYICEIKLR</sequence>
<evidence type="ECO:0000313" key="4">
    <source>
        <dbReference type="Proteomes" id="UP000749559"/>
    </source>
</evidence>
<protein>
    <recommendedName>
        <fullName evidence="2">C-type lectin domain-containing protein</fullName>
    </recommendedName>
</protein>
<dbReference type="SMART" id="SM00034">
    <property type="entry name" value="CLECT"/>
    <property type="match status" value="1"/>
</dbReference>
<dbReference type="InterPro" id="IPR016187">
    <property type="entry name" value="CTDL_fold"/>
</dbReference>
<accession>A0A8S4NCG1</accession>
<name>A0A8S4NCG1_OWEFU</name>
<dbReference type="InterPro" id="IPR016186">
    <property type="entry name" value="C-type_lectin-like/link_sf"/>
</dbReference>
<gene>
    <name evidence="3" type="ORF">OFUS_LOCUS5654</name>
</gene>
<dbReference type="Pfam" id="PF00059">
    <property type="entry name" value="Lectin_C"/>
    <property type="match status" value="1"/>
</dbReference>
<dbReference type="CDD" id="cd00037">
    <property type="entry name" value="CLECT"/>
    <property type="match status" value="1"/>
</dbReference>
<evidence type="ECO:0000256" key="1">
    <source>
        <dbReference type="SAM" id="SignalP"/>
    </source>
</evidence>
<organism evidence="3 4">
    <name type="scientific">Owenia fusiformis</name>
    <name type="common">Polychaete worm</name>
    <dbReference type="NCBI Taxonomy" id="6347"/>
    <lineage>
        <taxon>Eukaryota</taxon>
        <taxon>Metazoa</taxon>
        <taxon>Spiralia</taxon>
        <taxon>Lophotrochozoa</taxon>
        <taxon>Annelida</taxon>
        <taxon>Polychaeta</taxon>
        <taxon>Sedentaria</taxon>
        <taxon>Canalipalpata</taxon>
        <taxon>Sabellida</taxon>
        <taxon>Oweniida</taxon>
        <taxon>Oweniidae</taxon>
        <taxon>Owenia</taxon>
    </lineage>
</organism>
<feature type="domain" description="C-type lectin" evidence="2">
    <location>
        <begin position="51"/>
        <end position="179"/>
    </location>
</feature>
<evidence type="ECO:0000313" key="3">
    <source>
        <dbReference type="EMBL" id="CAH1778789.1"/>
    </source>
</evidence>
<dbReference type="EMBL" id="CAIIXF020000003">
    <property type="protein sequence ID" value="CAH1778789.1"/>
    <property type="molecule type" value="Genomic_DNA"/>
</dbReference>
<keyword evidence="1" id="KW-0732">Signal</keyword>
<dbReference type="PROSITE" id="PS50041">
    <property type="entry name" value="C_TYPE_LECTIN_2"/>
    <property type="match status" value="1"/>
</dbReference>
<dbReference type="PANTHER" id="PTHR22803">
    <property type="entry name" value="MANNOSE, PHOSPHOLIPASE, LECTIN RECEPTOR RELATED"/>
    <property type="match status" value="1"/>
</dbReference>